<dbReference type="EMBL" id="AYER01000001">
    <property type="protein sequence ID" value="ESK41234.1"/>
    <property type="molecule type" value="Genomic_DNA"/>
</dbReference>
<dbReference type="AlphaFoldDB" id="V2V124"/>
<keyword evidence="2" id="KW-1185">Reference proteome</keyword>
<comment type="caution">
    <text evidence="1">The sequence shown here is derived from an EMBL/GenBank/DDBJ whole genome shotgun (WGS) entry which is preliminary data.</text>
</comment>
<proteinExistence type="predicted"/>
<accession>V2V124</accession>
<protein>
    <submittedName>
        <fullName evidence="1">Uncharacterized protein</fullName>
    </submittedName>
</protein>
<evidence type="ECO:0000313" key="1">
    <source>
        <dbReference type="EMBL" id="ESK41234.1"/>
    </source>
</evidence>
<gene>
    <name evidence="1" type="ORF">P256_00223</name>
</gene>
<dbReference type="Proteomes" id="UP000023785">
    <property type="component" value="Unassembled WGS sequence"/>
</dbReference>
<organism evidence="1 2">
    <name type="scientific">Acinetobacter nectaris CIP 110549</name>
    <dbReference type="NCBI Taxonomy" id="1392540"/>
    <lineage>
        <taxon>Bacteria</taxon>
        <taxon>Pseudomonadati</taxon>
        <taxon>Pseudomonadota</taxon>
        <taxon>Gammaproteobacteria</taxon>
        <taxon>Moraxellales</taxon>
        <taxon>Moraxellaceae</taxon>
        <taxon>Acinetobacter</taxon>
    </lineage>
</organism>
<reference evidence="1 2" key="1">
    <citation type="submission" date="2013-10" db="EMBL/GenBank/DDBJ databases">
        <title>The Genome Sequence of Acinetobacter nectaris CIP 110549.</title>
        <authorList>
            <consortium name="The Broad Institute Genomics Platform"/>
            <consortium name="The Broad Institute Genome Sequencing Center for Infectious Disease"/>
            <person name="Cerqueira G."/>
            <person name="Feldgarden M."/>
            <person name="Courvalin P."/>
            <person name="Grillot-Courvalin C."/>
            <person name="Clermont D."/>
            <person name="Rocha E."/>
            <person name="Yoon E.-J."/>
            <person name="Nemec A."/>
            <person name="Young S.K."/>
            <person name="Zeng Q."/>
            <person name="Gargeya S."/>
            <person name="Fitzgerald M."/>
            <person name="Abouelleil A."/>
            <person name="Alvarado L."/>
            <person name="Berlin A.M."/>
            <person name="Chapman S.B."/>
            <person name="Gainer-Dewar J."/>
            <person name="Goldberg J."/>
            <person name="Gnerre S."/>
            <person name="Griggs A."/>
            <person name="Gujja S."/>
            <person name="Hansen M."/>
            <person name="Howarth C."/>
            <person name="Imamovic A."/>
            <person name="Ireland A."/>
            <person name="Larimer J."/>
            <person name="McCowan C."/>
            <person name="Murphy C."/>
            <person name="Pearson M."/>
            <person name="Poon T.W."/>
            <person name="Priest M."/>
            <person name="Roberts A."/>
            <person name="Saif S."/>
            <person name="Shea T."/>
            <person name="Sykes S."/>
            <person name="Wortman J."/>
            <person name="Nusbaum C."/>
            <person name="Birren B."/>
        </authorList>
    </citation>
    <scope>NUCLEOTIDE SEQUENCE [LARGE SCALE GENOMIC DNA]</scope>
    <source>
        <strain evidence="1 2">CIP 110549</strain>
    </source>
</reference>
<name>V2V124_9GAMM</name>
<dbReference type="HOGENOM" id="CLU_3283396_0_0_6"/>
<evidence type="ECO:0000313" key="2">
    <source>
        <dbReference type="Proteomes" id="UP000023785"/>
    </source>
</evidence>
<sequence length="40" mass="4488">MKNLASEVDVIVLVGLMNVAHTKKLLFFTSGITMQELPLW</sequence>